<feature type="domain" description="WAP" evidence="3">
    <location>
        <begin position="64"/>
        <end position="111"/>
    </location>
</feature>
<protein>
    <recommendedName>
        <fullName evidence="3">WAP domain-containing protein</fullName>
    </recommendedName>
</protein>
<feature type="compositionally biased region" description="Acidic residues" evidence="1">
    <location>
        <begin position="255"/>
        <end position="265"/>
    </location>
</feature>
<dbReference type="AlphaFoldDB" id="A0A9P0GN88"/>
<feature type="compositionally biased region" description="Basic and acidic residues" evidence="1">
    <location>
        <begin position="361"/>
        <end position="376"/>
    </location>
</feature>
<dbReference type="GO" id="GO:0030414">
    <property type="term" value="F:peptidase inhibitor activity"/>
    <property type="evidence" value="ECO:0007669"/>
    <property type="project" value="InterPro"/>
</dbReference>
<proteinExistence type="predicted"/>
<dbReference type="GO" id="GO:0005576">
    <property type="term" value="C:extracellular region"/>
    <property type="evidence" value="ECO:0007669"/>
    <property type="project" value="InterPro"/>
</dbReference>
<feature type="chain" id="PRO_5040279836" description="WAP domain-containing protein" evidence="2">
    <location>
        <begin position="21"/>
        <end position="422"/>
    </location>
</feature>
<dbReference type="InterPro" id="IPR008197">
    <property type="entry name" value="WAP_dom"/>
</dbReference>
<feature type="compositionally biased region" description="Low complexity" evidence="1">
    <location>
        <begin position="266"/>
        <end position="276"/>
    </location>
</feature>
<reference evidence="4" key="1">
    <citation type="submission" date="2022-01" db="EMBL/GenBank/DDBJ databases">
        <authorList>
            <person name="King R."/>
        </authorList>
    </citation>
    <scope>NUCLEOTIDE SEQUENCE</scope>
</reference>
<dbReference type="EMBL" id="OU896707">
    <property type="protein sequence ID" value="CAH1116225.1"/>
    <property type="molecule type" value="Genomic_DNA"/>
</dbReference>
<reference evidence="4" key="2">
    <citation type="submission" date="2022-10" db="EMBL/GenBank/DDBJ databases">
        <authorList>
            <consortium name="ENA_rothamsted_submissions"/>
            <consortium name="culmorum"/>
            <person name="King R."/>
        </authorList>
    </citation>
    <scope>NUCLEOTIDE SEQUENCE</scope>
</reference>
<dbReference type="Proteomes" id="UP001153737">
    <property type="component" value="Chromosome 1"/>
</dbReference>
<name>A0A9P0GN88_PHACE</name>
<feature type="domain" description="WAP" evidence="3">
    <location>
        <begin position="149"/>
        <end position="182"/>
    </location>
</feature>
<feature type="signal peptide" evidence="2">
    <location>
        <begin position="1"/>
        <end position="20"/>
    </location>
</feature>
<organism evidence="4 5">
    <name type="scientific">Phaedon cochleariae</name>
    <name type="common">Mustard beetle</name>
    <dbReference type="NCBI Taxonomy" id="80249"/>
    <lineage>
        <taxon>Eukaryota</taxon>
        <taxon>Metazoa</taxon>
        <taxon>Ecdysozoa</taxon>
        <taxon>Arthropoda</taxon>
        <taxon>Hexapoda</taxon>
        <taxon>Insecta</taxon>
        <taxon>Pterygota</taxon>
        <taxon>Neoptera</taxon>
        <taxon>Endopterygota</taxon>
        <taxon>Coleoptera</taxon>
        <taxon>Polyphaga</taxon>
        <taxon>Cucujiformia</taxon>
        <taxon>Chrysomeloidea</taxon>
        <taxon>Chrysomelidae</taxon>
        <taxon>Chrysomelinae</taxon>
        <taxon>Chrysomelini</taxon>
        <taxon>Phaedon</taxon>
    </lineage>
</organism>
<keyword evidence="5" id="KW-1185">Reference proteome</keyword>
<accession>A0A9P0GN88</accession>
<dbReference type="OrthoDB" id="6777225at2759"/>
<evidence type="ECO:0000256" key="1">
    <source>
        <dbReference type="SAM" id="MobiDB-lite"/>
    </source>
</evidence>
<keyword evidence="2" id="KW-0732">Signal</keyword>
<feature type="compositionally biased region" description="Basic and acidic residues" evidence="1">
    <location>
        <begin position="277"/>
        <end position="287"/>
    </location>
</feature>
<sequence>MFNMPLRYLLLFLIFHEALPYYFYNPLTHSILRLPSLQGKKDGYELIPPPRSRIMTRGHNTNSYCPESRFRCISPYSKAETFQFECERDSQCPSSYKCCPQKCFQHKICVEASFQAEQPNFSYHHPRQLIQSSNTLSGNPGICEIYNFKCPKPFPYASTAMFRCVNDKQCPNTFKCCQQNCFAHKICSRTIPESTQYVEEMREKKEQEDNESIATERVITVEEEAAEVETEQPVELPTKLITSITRTTTGTTTESEMEITSEEETTTTLETTTETETTVRLETIKPEEEVEEEYKDEKGDDKDDDEKDDDDNDDDNNDAIDNDDDDDNDDVDNDDVEPNGDETNVDEKDYDENDDSEKNEDDTVKPLRHDATRKIEIPISISPSDFKAGRTTPDPNSIIPDYAAYYYDYDNQTDTENNDDSN</sequence>
<gene>
    <name evidence="4" type="ORF">PHAECO_LOCUS332</name>
</gene>
<dbReference type="Pfam" id="PF00095">
    <property type="entry name" value="WAP"/>
    <property type="match status" value="2"/>
</dbReference>
<evidence type="ECO:0000256" key="2">
    <source>
        <dbReference type="SAM" id="SignalP"/>
    </source>
</evidence>
<evidence type="ECO:0000313" key="5">
    <source>
        <dbReference type="Proteomes" id="UP001153737"/>
    </source>
</evidence>
<evidence type="ECO:0000259" key="3">
    <source>
        <dbReference type="Pfam" id="PF00095"/>
    </source>
</evidence>
<feature type="region of interest" description="Disordered" evidence="1">
    <location>
        <begin position="247"/>
        <end position="399"/>
    </location>
</feature>
<feature type="compositionally biased region" description="Acidic residues" evidence="1">
    <location>
        <begin position="302"/>
        <end position="360"/>
    </location>
</feature>
<evidence type="ECO:0000313" key="4">
    <source>
        <dbReference type="EMBL" id="CAH1116225.1"/>
    </source>
</evidence>